<sequence>TMANLNDKKNRCSKVNDDPMVFNEDPVEDFDEIKQAEPLVLFENETSIKEEPMDVKEDLNAVERPNFGNFTKESLGIAED</sequence>
<proteinExistence type="predicted"/>
<evidence type="ECO:0000256" key="1">
    <source>
        <dbReference type="SAM" id="MobiDB-lite"/>
    </source>
</evidence>
<dbReference type="EMBL" id="BTRK01000005">
    <property type="protein sequence ID" value="GMR55498.1"/>
    <property type="molecule type" value="Genomic_DNA"/>
</dbReference>
<feature type="non-terminal residue" evidence="2">
    <location>
        <position position="80"/>
    </location>
</feature>
<reference evidence="3" key="1">
    <citation type="submission" date="2022-10" db="EMBL/GenBank/DDBJ databases">
        <title>Genome assembly of Pristionchus species.</title>
        <authorList>
            <person name="Yoshida K."/>
            <person name="Sommer R.J."/>
        </authorList>
    </citation>
    <scope>NUCLEOTIDE SEQUENCE [LARGE SCALE GENOMIC DNA]</scope>
    <source>
        <strain evidence="3">RS5460</strain>
    </source>
</reference>
<feature type="non-terminal residue" evidence="2">
    <location>
        <position position="1"/>
    </location>
</feature>
<protein>
    <submittedName>
        <fullName evidence="2">Uncharacterized protein</fullName>
    </submittedName>
</protein>
<keyword evidence="3" id="KW-1185">Reference proteome</keyword>
<accession>A0AAN5I7M9</accession>
<dbReference type="Proteomes" id="UP001328107">
    <property type="component" value="Unassembled WGS sequence"/>
</dbReference>
<name>A0AAN5I7M9_9BILA</name>
<feature type="compositionally biased region" description="Basic and acidic residues" evidence="1">
    <location>
        <begin position="1"/>
        <end position="17"/>
    </location>
</feature>
<evidence type="ECO:0000313" key="2">
    <source>
        <dbReference type="EMBL" id="GMR55498.1"/>
    </source>
</evidence>
<dbReference type="AlphaFoldDB" id="A0AAN5I7M9"/>
<comment type="caution">
    <text evidence="2">The sequence shown here is derived from an EMBL/GenBank/DDBJ whole genome shotgun (WGS) entry which is preliminary data.</text>
</comment>
<feature type="region of interest" description="Disordered" evidence="1">
    <location>
        <begin position="1"/>
        <end position="23"/>
    </location>
</feature>
<evidence type="ECO:0000313" key="3">
    <source>
        <dbReference type="Proteomes" id="UP001328107"/>
    </source>
</evidence>
<gene>
    <name evidence="2" type="ORF">PMAYCL1PPCAC_25693</name>
</gene>
<organism evidence="2 3">
    <name type="scientific">Pristionchus mayeri</name>
    <dbReference type="NCBI Taxonomy" id="1317129"/>
    <lineage>
        <taxon>Eukaryota</taxon>
        <taxon>Metazoa</taxon>
        <taxon>Ecdysozoa</taxon>
        <taxon>Nematoda</taxon>
        <taxon>Chromadorea</taxon>
        <taxon>Rhabditida</taxon>
        <taxon>Rhabditina</taxon>
        <taxon>Diplogasteromorpha</taxon>
        <taxon>Diplogasteroidea</taxon>
        <taxon>Neodiplogasteridae</taxon>
        <taxon>Pristionchus</taxon>
    </lineage>
</organism>